<keyword evidence="2" id="KW-1185">Reference proteome</keyword>
<sequence>MAATIFDYNPSLLLPTAFDIFDASLPLPFANMQISAMPMLTAPQQTMQTQMAHMAAFHTGAAGDVSLPTMSPTLVTPLVPLFNRRLSSSSNVSRLMSPPASGIMPVLQDGIMFSDVQFNFSPTISSTTANTMLIPPVSPVAVTFTRHRRNAILVNQPVAPRSPRVKEVMIEEMSPSQSPFSSNRRSRMENSRSPGPYEYPRIISRVYTHEVTDILNSWLEMHRDNPYPSAEDKRHLMHTTGLTKMQLKNWFCNVRRRKMSGAIKRSRSTKKSTQ</sequence>
<protein>
    <submittedName>
        <fullName evidence="1">Uncharacterized protein</fullName>
    </submittedName>
</protein>
<proteinExistence type="predicted"/>
<gene>
    <name evidence="1" type="ORF">FBU59_001583</name>
</gene>
<name>A0ACC1JDI7_9FUNG</name>
<accession>A0ACC1JDI7</accession>
<evidence type="ECO:0000313" key="1">
    <source>
        <dbReference type="EMBL" id="KAJ1948463.1"/>
    </source>
</evidence>
<comment type="caution">
    <text evidence="1">The sequence shown here is derived from an EMBL/GenBank/DDBJ whole genome shotgun (WGS) entry which is preliminary data.</text>
</comment>
<organism evidence="1 2">
    <name type="scientific">Linderina macrospora</name>
    <dbReference type="NCBI Taxonomy" id="4868"/>
    <lineage>
        <taxon>Eukaryota</taxon>
        <taxon>Fungi</taxon>
        <taxon>Fungi incertae sedis</taxon>
        <taxon>Zoopagomycota</taxon>
        <taxon>Kickxellomycotina</taxon>
        <taxon>Kickxellomycetes</taxon>
        <taxon>Kickxellales</taxon>
        <taxon>Kickxellaceae</taxon>
        <taxon>Linderina</taxon>
    </lineage>
</organism>
<reference evidence="1" key="1">
    <citation type="submission" date="2022-07" db="EMBL/GenBank/DDBJ databases">
        <title>Phylogenomic reconstructions and comparative analyses of Kickxellomycotina fungi.</title>
        <authorList>
            <person name="Reynolds N.K."/>
            <person name="Stajich J.E."/>
            <person name="Barry K."/>
            <person name="Grigoriev I.V."/>
            <person name="Crous P."/>
            <person name="Smith M.E."/>
        </authorList>
    </citation>
    <scope>NUCLEOTIDE SEQUENCE</scope>
    <source>
        <strain evidence="1">NRRL 5244</strain>
    </source>
</reference>
<dbReference type="Proteomes" id="UP001150603">
    <property type="component" value="Unassembled WGS sequence"/>
</dbReference>
<evidence type="ECO:0000313" key="2">
    <source>
        <dbReference type="Proteomes" id="UP001150603"/>
    </source>
</evidence>
<dbReference type="EMBL" id="JANBPW010000728">
    <property type="protein sequence ID" value="KAJ1948463.1"/>
    <property type="molecule type" value="Genomic_DNA"/>
</dbReference>